<comment type="similarity">
    <text evidence="6">Belongs to the NRAMP family.</text>
</comment>
<keyword evidence="5 6" id="KW-0472">Membrane</keyword>
<feature type="transmembrane region" description="Helical" evidence="6">
    <location>
        <begin position="335"/>
        <end position="361"/>
    </location>
</feature>
<feature type="transmembrane region" description="Helical" evidence="6">
    <location>
        <begin position="66"/>
        <end position="85"/>
    </location>
</feature>
<keyword evidence="6" id="KW-0406">Ion transport</keyword>
<keyword evidence="6" id="KW-1003">Cell membrane</keyword>
<evidence type="ECO:0000256" key="2">
    <source>
        <dbReference type="ARBA" id="ARBA00022448"/>
    </source>
</evidence>
<sequence>MTVVTQHIERDSKAVAAARAALSQKKRGIRALLPFVGPAFIAAIAYVDPGNYATNIQSGSEFGYKLLWVVVLANLMAMLIQNMSAKLGIATGRSLPEMCRQYFPTWLSYIMWGFSEVAAMATDIAEFLGATLGLNLLFHIPMLLATVLTGITTYLILTLERFGFRPLEKFIASFVIVIALCYIVETVLAKPQLSQIVYHSVVPWMGNKDALLLAVGVIGATVMPHAVYLHSGLTQNRVTPRNDSEKRKIARFNTKEVIVAMVLAGFVNLSMMFMAASAFHGTGHTQIADISTAYKTLTPLLGSASAAVFLVSLLASGISSSAVGTMAGQVIMQGFVGFTIPVWVRRVITMLPTFIIVALGVDPTQTLVISQVVLSLVLPMPVIALVYFTRRKDIMGVLVNKKSVTVLATICTVVIVTLNLILLYLSFFG</sequence>
<reference evidence="7" key="1">
    <citation type="submission" date="2022-08" db="EMBL/GenBank/DDBJ databases">
        <title>Alicyclobacillus dauci DSM2870, complete genome.</title>
        <authorList>
            <person name="Wang Q."/>
            <person name="Cai R."/>
            <person name="Wang Z."/>
        </authorList>
    </citation>
    <scope>NUCLEOTIDE SEQUENCE</scope>
    <source>
        <strain evidence="7">DSM 28700</strain>
    </source>
</reference>
<keyword evidence="8" id="KW-1185">Reference proteome</keyword>
<evidence type="ECO:0000256" key="6">
    <source>
        <dbReference type="HAMAP-Rule" id="MF_00221"/>
    </source>
</evidence>
<evidence type="ECO:0000256" key="4">
    <source>
        <dbReference type="ARBA" id="ARBA00022989"/>
    </source>
</evidence>
<dbReference type="NCBIfam" id="NF001923">
    <property type="entry name" value="PRK00701.1"/>
    <property type="match status" value="1"/>
</dbReference>
<comment type="function">
    <text evidence="6">H(+)-stimulated, divalent metal cation uptake system.</text>
</comment>
<dbReference type="NCBIfam" id="NF037982">
    <property type="entry name" value="Nramp_1"/>
    <property type="match status" value="1"/>
</dbReference>
<feature type="transmembrane region" description="Helical" evidence="6">
    <location>
        <begin position="300"/>
        <end position="323"/>
    </location>
</feature>
<dbReference type="HAMAP" id="MF_00221">
    <property type="entry name" value="NRAMP"/>
    <property type="match status" value="1"/>
</dbReference>
<evidence type="ECO:0000313" key="7">
    <source>
        <dbReference type="EMBL" id="WAH38647.1"/>
    </source>
</evidence>
<keyword evidence="2 6" id="KW-0813">Transport</keyword>
<organism evidence="7 8">
    <name type="scientific">Alicyclobacillus dauci</name>
    <dbReference type="NCBI Taxonomy" id="1475485"/>
    <lineage>
        <taxon>Bacteria</taxon>
        <taxon>Bacillati</taxon>
        <taxon>Bacillota</taxon>
        <taxon>Bacilli</taxon>
        <taxon>Bacillales</taxon>
        <taxon>Alicyclobacillaceae</taxon>
        <taxon>Alicyclobacillus</taxon>
    </lineage>
</organism>
<evidence type="ECO:0000256" key="1">
    <source>
        <dbReference type="ARBA" id="ARBA00004141"/>
    </source>
</evidence>
<dbReference type="Pfam" id="PF01566">
    <property type="entry name" value="Nramp"/>
    <property type="match status" value="1"/>
</dbReference>
<evidence type="ECO:0000313" key="8">
    <source>
        <dbReference type="Proteomes" id="UP001164803"/>
    </source>
</evidence>
<feature type="transmembrane region" description="Helical" evidence="6">
    <location>
        <begin position="210"/>
        <end position="229"/>
    </location>
</feature>
<dbReference type="InterPro" id="IPR001046">
    <property type="entry name" value="NRAMP_fam"/>
</dbReference>
<feature type="transmembrane region" description="Helical" evidence="6">
    <location>
        <begin position="106"/>
        <end position="130"/>
    </location>
</feature>
<dbReference type="PANTHER" id="PTHR11706:SF33">
    <property type="entry name" value="NATURAL RESISTANCE-ASSOCIATED MACROPHAGE PROTEIN 2"/>
    <property type="match status" value="1"/>
</dbReference>
<dbReference type="EMBL" id="CP104064">
    <property type="protein sequence ID" value="WAH38647.1"/>
    <property type="molecule type" value="Genomic_DNA"/>
</dbReference>
<comment type="subcellular location">
    <subcellularLocation>
        <location evidence="6">Cell membrane</location>
        <topology evidence="6">Multi-pass membrane protein</topology>
    </subcellularLocation>
    <subcellularLocation>
        <location evidence="1">Membrane</location>
        <topology evidence="1">Multi-pass membrane protein</topology>
    </subcellularLocation>
</comment>
<evidence type="ECO:0000256" key="5">
    <source>
        <dbReference type="ARBA" id="ARBA00023136"/>
    </source>
</evidence>
<feature type="transmembrane region" description="Helical" evidence="6">
    <location>
        <begin position="367"/>
        <end position="388"/>
    </location>
</feature>
<keyword evidence="4 6" id="KW-1133">Transmembrane helix</keyword>
<gene>
    <name evidence="6" type="primary">mntH</name>
    <name evidence="7" type="ORF">NZD86_09255</name>
</gene>
<proteinExistence type="inferred from homology"/>
<dbReference type="PRINTS" id="PR00447">
    <property type="entry name" value="NATRESASSCMP"/>
</dbReference>
<feature type="transmembrane region" description="Helical" evidence="6">
    <location>
        <begin position="29"/>
        <end position="46"/>
    </location>
</feature>
<dbReference type="NCBIfam" id="TIGR01197">
    <property type="entry name" value="nramp"/>
    <property type="match status" value="1"/>
</dbReference>
<accession>A0ABY6Z7T2</accession>
<dbReference type="PANTHER" id="PTHR11706">
    <property type="entry name" value="SOLUTE CARRIER PROTEIN FAMILY 11 MEMBER"/>
    <property type="match status" value="1"/>
</dbReference>
<feature type="transmembrane region" description="Helical" evidence="6">
    <location>
        <begin position="170"/>
        <end position="190"/>
    </location>
</feature>
<feature type="transmembrane region" description="Helical" evidence="6">
    <location>
        <begin position="257"/>
        <end position="280"/>
    </location>
</feature>
<feature type="transmembrane region" description="Helical" evidence="6">
    <location>
        <begin position="404"/>
        <end position="427"/>
    </location>
</feature>
<name>A0ABY6Z7T2_9BACL</name>
<keyword evidence="6" id="KW-0769">Symport</keyword>
<feature type="transmembrane region" description="Helical" evidence="6">
    <location>
        <begin position="136"/>
        <end position="158"/>
    </location>
</feature>
<protein>
    <recommendedName>
        <fullName evidence="6">Divalent metal cation transporter MntH</fullName>
    </recommendedName>
</protein>
<evidence type="ECO:0000256" key="3">
    <source>
        <dbReference type="ARBA" id="ARBA00022692"/>
    </source>
</evidence>
<dbReference type="RefSeq" id="WP_268046235.1">
    <property type="nucleotide sequence ID" value="NZ_CP104064.1"/>
</dbReference>
<dbReference type="Proteomes" id="UP001164803">
    <property type="component" value="Chromosome"/>
</dbReference>
<keyword evidence="3 6" id="KW-0812">Transmembrane</keyword>